<protein>
    <submittedName>
        <fullName evidence="2">Uncharacterized protein</fullName>
    </submittedName>
</protein>
<proteinExistence type="predicted"/>
<feature type="compositionally biased region" description="Basic and acidic residues" evidence="1">
    <location>
        <begin position="222"/>
        <end position="232"/>
    </location>
</feature>
<feature type="region of interest" description="Disordered" evidence="1">
    <location>
        <begin position="177"/>
        <end position="232"/>
    </location>
</feature>
<evidence type="ECO:0000313" key="2">
    <source>
        <dbReference type="EMBL" id="TBO31338.1"/>
    </source>
</evidence>
<name>A0A4V2JFP2_9BURK</name>
<evidence type="ECO:0000313" key="3">
    <source>
        <dbReference type="Proteomes" id="UP000292120"/>
    </source>
</evidence>
<sequence length="300" mass="33280">MTYVRTAALSRQEAPQFAALMDDEVIALRLLPAWVRWLYLELVAMSDFKTGHIYTSYARLASLLDCDQPTQGGKRLDVPTIKQIRTALDTLDRMQLALRDKAGNEEKRELKILVRPRQGLGASKAEQGRGKGRPQTPQNYDKHGPERKPDPGAGQMGGQGVQERNSLLPLPLHVDNLSTRAGRSNTSELAPQGGSNRPSGARPPGAHTRPPRGQESALPGHAPRELGDDERAWLAADSAERIRLSRERWAAQRAHEPPGVRVDDPSTWARDEEGRLVLPVDHPSNQALRHDRGPDKPFWS</sequence>
<reference evidence="2 3" key="1">
    <citation type="submission" date="2019-02" db="EMBL/GenBank/DDBJ databases">
        <title>Aquabacterium sp. strain KMB7.</title>
        <authorList>
            <person name="Chen W.-M."/>
        </authorList>
    </citation>
    <scope>NUCLEOTIDE SEQUENCE [LARGE SCALE GENOMIC DNA]</scope>
    <source>
        <strain evidence="2 3">KMB7</strain>
    </source>
</reference>
<evidence type="ECO:0000256" key="1">
    <source>
        <dbReference type="SAM" id="MobiDB-lite"/>
    </source>
</evidence>
<organism evidence="2 3">
    <name type="scientific">Aquabacterium lacunae</name>
    <dbReference type="NCBI Taxonomy" id="2528630"/>
    <lineage>
        <taxon>Bacteria</taxon>
        <taxon>Pseudomonadati</taxon>
        <taxon>Pseudomonadota</taxon>
        <taxon>Betaproteobacteria</taxon>
        <taxon>Burkholderiales</taxon>
        <taxon>Aquabacterium</taxon>
    </lineage>
</organism>
<dbReference type="AlphaFoldDB" id="A0A4V2JFP2"/>
<keyword evidence="3" id="KW-1185">Reference proteome</keyword>
<feature type="compositionally biased region" description="Basic and acidic residues" evidence="1">
    <location>
        <begin position="140"/>
        <end position="150"/>
    </location>
</feature>
<comment type="caution">
    <text evidence="2">The sequence shown here is derived from an EMBL/GenBank/DDBJ whole genome shotgun (WGS) entry which is preliminary data.</text>
</comment>
<dbReference type="EMBL" id="SIXI01000003">
    <property type="protein sequence ID" value="TBO31338.1"/>
    <property type="molecule type" value="Genomic_DNA"/>
</dbReference>
<feature type="compositionally biased region" description="Basic and acidic residues" evidence="1">
    <location>
        <begin position="288"/>
        <end position="300"/>
    </location>
</feature>
<feature type="compositionally biased region" description="Polar residues" evidence="1">
    <location>
        <begin position="177"/>
        <end position="198"/>
    </location>
</feature>
<feature type="region of interest" description="Disordered" evidence="1">
    <location>
        <begin position="276"/>
        <end position="300"/>
    </location>
</feature>
<accession>A0A4V2JFP2</accession>
<gene>
    <name evidence="2" type="ORF">EYS42_08825</name>
</gene>
<dbReference type="Proteomes" id="UP000292120">
    <property type="component" value="Unassembled WGS sequence"/>
</dbReference>
<feature type="region of interest" description="Disordered" evidence="1">
    <location>
        <begin position="109"/>
        <end position="161"/>
    </location>
</feature>
<dbReference type="RefSeq" id="WP_130967793.1">
    <property type="nucleotide sequence ID" value="NZ_SIXI01000003.1"/>
</dbReference>